<reference evidence="2" key="1">
    <citation type="journal article" date="2008" name="Nat. Genet.">
        <title>The Pristionchus pacificus genome provides a unique perspective on nematode lifestyle and parasitism.</title>
        <authorList>
            <person name="Dieterich C."/>
            <person name="Clifton S.W."/>
            <person name="Schuster L.N."/>
            <person name="Chinwalla A."/>
            <person name="Delehaunty K."/>
            <person name="Dinkelacker I."/>
            <person name="Fulton L."/>
            <person name="Fulton R."/>
            <person name="Godfrey J."/>
            <person name="Minx P."/>
            <person name="Mitreva M."/>
            <person name="Roeseler W."/>
            <person name="Tian H."/>
            <person name="Witte H."/>
            <person name="Yang S.P."/>
            <person name="Wilson R.K."/>
            <person name="Sommer R.J."/>
        </authorList>
    </citation>
    <scope>NUCLEOTIDE SEQUENCE [LARGE SCALE GENOMIC DNA]</scope>
    <source>
        <strain evidence="2">PS312</strain>
    </source>
</reference>
<gene>
    <name evidence="1" type="primary">WBGene00273105</name>
</gene>
<sequence length="142" mass="15797">SSTENLPLLSDPCFVRPIARCPCFRPRSLDLLQESSVDGRSAATMGENEKNGARNEATAVDRLLAGLKWSSSDRISAVARTRRSYPEEDLSDRMKWALISFLSIRDNLVSMCGHRRLVEALSMHSFRDVPLSLSSLPSGRQC</sequence>
<keyword evidence="2" id="KW-1185">Reference proteome</keyword>
<name>A0A2A6C862_PRIPA</name>
<accession>A0A2A6C862</accession>
<organism evidence="1 2">
    <name type="scientific">Pristionchus pacificus</name>
    <name type="common">Parasitic nematode worm</name>
    <dbReference type="NCBI Taxonomy" id="54126"/>
    <lineage>
        <taxon>Eukaryota</taxon>
        <taxon>Metazoa</taxon>
        <taxon>Ecdysozoa</taxon>
        <taxon>Nematoda</taxon>
        <taxon>Chromadorea</taxon>
        <taxon>Rhabditida</taxon>
        <taxon>Rhabditina</taxon>
        <taxon>Diplogasteromorpha</taxon>
        <taxon>Diplogasteroidea</taxon>
        <taxon>Neodiplogasteridae</taxon>
        <taxon>Pristionchus</taxon>
    </lineage>
</organism>
<reference evidence="1" key="2">
    <citation type="submission" date="2022-06" db="UniProtKB">
        <authorList>
            <consortium name="EnsemblMetazoa"/>
        </authorList>
    </citation>
    <scope>IDENTIFICATION</scope>
    <source>
        <strain evidence="1">PS312</strain>
    </source>
</reference>
<protein>
    <submittedName>
        <fullName evidence="1">Uncharacterized protein</fullName>
    </submittedName>
</protein>
<evidence type="ECO:0000313" key="1">
    <source>
        <dbReference type="EnsemblMetazoa" id="PPA34736.1"/>
    </source>
</evidence>
<dbReference type="EnsemblMetazoa" id="PPA34736.1">
    <property type="protein sequence ID" value="PPA34736.1"/>
    <property type="gene ID" value="WBGene00273105"/>
</dbReference>
<dbReference type="Proteomes" id="UP000005239">
    <property type="component" value="Unassembled WGS sequence"/>
</dbReference>
<dbReference type="AlphaFoldDB" id="A0A2A6C862"/>
<evidence type="ECO:0000313" key="2">
    <source>
        <dbReference type="Proteomes" id="UP000005239"/>
    </source>
</evidence>
<accession>A0A8R1YMP0</accession>
<proteinExistence type="predicted"/>